<feature type="non-terminal residue" evidence="2">
    <location>
        <position position="65"/>
    </location>
</feature>
<reference evidence="2" key="1">
    <citation type="submission" date="2021-06" db="EMBL/GenBank/DDBJ databases">
        <authorList>
            <person name="Kallberg Y."/>
            <person name="Tangrot J."/>
            <person name="Rosling A."/>
        </authorList>
    </citation>
    <scope>NUCLEOTIDE SEQUENCE</scope>
    <source>
        <strain evidence="2">IN212</strain>
    </source>
</reference>
<feature type="compositionally biased region" description="Basic and acidic residues" evidence="1">
    <location>
        <begin position="23"/>
        <end position="59"/>
    </location>
</feature>
<feature type="region of interest" description="Disordered" evidence="1">
    <location>
        <begin position="1"/>
        <end position="65"/>
    </location>
</feature>
<evidence type="ECO:0000313" key="3">
    <source>
        <dbReference type="Proteomes" id="UP000789396"/>
    </source>
</evidence>
<gene>
    <name evidence="2" type="ORF">RFULGI_LOCUS14211</name>
</gene>
<keyword evidence="3" id="KW-1185">Reference proteome</keyword>
<proteinExistence type="predicted"/>
<dbReference type="Proteomes" id="UP000789396">
    <property type="component" value="Unassembled WGS sequence"/>
</dbReference>
<evidence type="ECO:0000313" key="2">
    <source>
        <dbReference type="EMBL" id="CAG8759621.1"/>
    </source>
</evidence>
<name>A0A9N9J069_9GLOM</name>
<sequence length="65" mass="7597">VTSNGEKNTPKEEKSLHNGTKGFQKERKHSEEEKILQKERKIFQKEKGEDPLKEIKNISEEDTSE</sequence>
<organism evidence="2 3">
    <name type="scientific">Racocetra fulgida</name>
    <dbReference type="NCBI Taxonomy" id="60492"/>
    <lineage>
        <taxon>Eukaryota</taxon>
        <taxon>Fungi</taxon>
        <taxon>Fungi incertae sedis</taxon>
        <taxon>Mucoromycota</taxon>
        <taxon>Glomeromycotina</taxon>
        <taxon>Glomeromycetes</taxon>
        <taxon>Diversisporales</taxon>
        <taxon>Gigasporaceae</taxon>
        <taxon>Racocetra</taxon>
    </lineage>
</organism>
<protein>
    <submittedName>
        <fullName evidence="2">8479_t:CDS:1</fullName>
    </submittedName>
</protein>
<dbReference type="AlphaFoldDB" id="A0A9N9J069"/>
<feature type="non-terminal residue" evidence="2">
    <location>
        <position position="1"/>
    </location>
</feature>
<accession>A0A9N9J069</accession>
<evidence type="ECO:0000256" key="1">
    <source>
        <dbReference type="SAM" id="MobiDB-lite"/>
    </source>
</evidence>
<comment type="caution">
    <text evidence="2">The sequence shown here is derived from an EMBL/GenBank/DDBJ whole genome shotgun (WGS) entry which is preliminary data.</text>
</comment>
<dbReference type="EMBL" id="CAJVPZ010040435">
    <property type="protein sequence ID" value="CAG8759621.1"/>
    <property type="molecule type" value="Genomic_DNA"/>
</dbReference>